<dbReference type="InterPro" id="IPR014710">
    <property type="entry name" value="RmlC-like_jellyroll"/>
</dbReference>
<dbReference type="PANTHER" id="PTHR35848:SF6">
    <property type="entry name" value="CUPIN TYPE-2 DOMAIN-CONTAINING PROTEIN"/>
    <property type="match status" value="1"/>
</dbReference>
<dbReference type="Pfam" id="PF07883">
    <property type="entry name" value="Cupin_2"/>
    <property type="match status" value="1"/>
</dbReference>
<dbReference type="SUPFAM" id="SSF51182">
    <property type="entry name" value="RmlC-like cupins"/>
    <property type="match status" value="1"/>
</dbReference>
<dbReference type="AlphaFoldDB" id="A0A383ALB3"/>
<evidence type="ECO:0000256" key="1">
    <source>
        <dbReference type="ARBA" id="ARBA00022723"/>
    </source>
</evidence>
<proteinExistence type="predicted"/>
<dbReference type="InterPro" id="IPR051610">
    <property type="entry name" value="GPI/OXD"/>
</dbReference>
<dbReference type="InterPro" id="IPR011051">
    <property type="entry name" value="RmlC_Cupin_sf"/>
</dbReference>
<protein>
    <recommendedName>
        <fullName evidence="2">Cupin type-2 domain-containing protein</fullName>
    </recommendedName>
</protein>
<keyword evidence="1" id="KW-0479">Metal-binding</keyword>
<name>A0A383ALB3_9ZZZZ</name>
<accession>A0A383ALB3</accession>
<gene>
    <name evidence="3" type="ORF">METZ01_LOCUS461416</name>
</gene>
<evidence type="ECO:0000259" key="2">
    <source>
        <dbReference type="Pfam" id="PF07883"/>
    </source>
</evidence>
<evidence type="ECO:0000313" key="3">
    <source>
        <dbReference type="EMBL" id="SVE08562.1"/>
    </source>
</evidence>
<dbReference type="PANTHER" id="PTHR35848">
    <property type="entry name" value="OXALATE-BINDING PROTEIN"/>
    <property type="match status" value="1"/>
</dbReference>
<dbReference type="GO" id="GO:0046872">
    <property type="term" value="F:metal ion binding"/>
    <property type="evidence" value="ECO:0007669"/>
    <property type="project" value="UniProtKB-KW"/>
</dbReference>
<reference evidence="3" key="1">
    <citation type="submission" date="2018-05" db="EMBL/GenBank/DDBJ databases">
        <authorList>
            <person name="Lanie J.A."/>
            <person name="Ng W.-L."/>
            <person name="Kazmierczak K.M."/>
            <person name="Andrzejewski T.M."/>
            <person name="Davidsen T.M."/>
            <person name="Wayne K.J."/>
            <person name="Tettelin H."/>
            <person name="Glass J.I."/>
            <person name="Rusch D."/>
            <person name="Podicherti R."/>
            <person name="Tsui H.-C.T."/>
            <person name="Winkler M.E."/>
        </authorList>
    </citation>
    <scope>NUCLEOTIDE SEQUENCE</scope>
</reference>
<feature type="non-terminal residue" evidence="3">
    <location>
        <position position="111"/>
    </location>
</feature>
<dbReference type="Gene3D" id="2.60.120.10">
    <property type="entry name" value="Jelly Rolls"/>
    <property type="match status" value="1"/>
</dbReference>
<sequence>MENATILRASETETMSADWGSLTWHAGRTLGNSVDMTVGIAVIKAGCENPLHSHPNCSEVLVVMQGRIAHIIEGGKEVEMGKGDAITLPATLPHKARNIGDEDAVMFIAFS</sequence>
<feature type="domain" description="Cupin type-2" evidence="2">
    <location>
        <begin position="41"/>
        <end position="108"/>
    </location>
</feature>
<organism evidence="3">
    <name type="scientific">marine metagenome</name>
    <dbReference type="NCBI Taxonomy" id="408172"/>
    <lineage>
        <taxon>unclassified sequences</taxon>
        <taxon>metagenomes</taxon>
        <taxon>ecological metagenomes</taxon>
    </lineage>
</organism>
<dbReference type="InterPro" id="IPR013096">
    <property type="entry name" value="Cupin_2"/>
</dbReference>
<dbReference type="EMBL" id="UINC01193116">
    <property type="protein sequence ID" value="SVE08562.1"/>
    <property type="molecule type" value="Genomic_DNA"/>
</dbReference>